<evidence type="ECO:0000256" key="3">
    <source>
        <dbReference type="ARBA" id="ARBA00022630"/>
    </source>
</evidence>
<dbReference type="Gene3D" id="1.10.150.570">
    <property type="entry name" value="GidA associated domain, C-terminal subdomain"/>
    <property type="match status" value="1"/>
</dbReference>
<protein>
    <recommendedName>
        <fullName evidence="6">tRNA uridine 5-carboxymethylaminomethyl modification enzyme C-terminal subdomain domain-containing protein</fullName>
    </recommendedName>
</protein>
<feature type="compositionally biased region" description="Basic and acidic residues" evidence="5">
    <location>
        <begin position="183"/>
        <end position="192"/>
    </location>
</feature>
<dbReference type="FunFam" id="1.10.150.570:FF:000001">
    <property type="entry name" value="tRNA uridine 5-carboxymethylaminomethyl modification enzyme MnmG"/>
    <property type="match status" value="1"/>
</dbReference>
<evidence type="ECO:0000313" key="7">
    <source>
        <dbReference type="EMBL" id="KAK3286143.1"/>
    </source>
</evidence>
<evidence type="ECO:0000256" key="5">
    <source>
        <dbReference type="SAM" id="MobiDB-lite"/>
    </source>
</evidence>
<dbReference type="InterPro" id="IPR026904">
    <property type="entry name" value="MnmG_C"/>
</dbReference>
<keyword evidence="3" id="KW-0285">Flavoprotein</keyword>
<dbReference type="GO" id="GO:0050660">
    <property type="term" value="F:flavin adenine dinucleotide binding"/>
    <property type="evidence" value="ECO:0007669"/>
    <property type="project" value="InterPro"/>
</dbReference>
<dbReference type="SMART" id="SM01228">
    <property type="entry name" value="GIDA_assoc_3"/>
    <property type="match status" value="1"/>
</dbReference>
<dbReference type="GO" id="GO:0030488">
    <property type="term" value="P:tRNA methylation"/>
    <property type="evidence" value="ECO:0007669"/>
    <property type="project" value="TreeGrafter"/>
</dbReference>
<dbReference type="AlphaFoldDB" id="A0AAE0LI74"/>
<gene>
    <name evidence="7" type="ORF">CYMTET_6286</name>
</gene>
<sequence>MDEQDGAHLSAAEVLQRPCEERSVNAADVLSTHLPGVCSAVETQQGKGHAHVEQLRALLQMEGASVRTAAIECYYAPYMKRQARDVEDLRRDEGLLLPEDLDYSRVGSLSAEEIEKLEAHRPGSIGHAQRIPGVTPSALVTLLKHVRRQKKKQDHQVRRSRFEPEQKTNSVGDITGVSSIPVNEDRDGNSRL</sequence>
<dbReference type="EMBL" id="LGRX02001463">
    <property type="protein sequence ID" value="KAK3286143.1"/>
    <property type="molecule type" value="Genomic_DNA"/>
</dbReference>
<evidence type="ECO:0000256" key="1">
    <source>
        <dbReference type="ARBA" id="ARBA00001974"/>
    </source>
</evidence>
<evidence type="ECO:0000313" key="8">
    <source>
        <dbReference type="Proteomes" id="UP001190700"/>
    </source>
</evidence>
<keyword evidence="4" id="KW-0274">FAD</keyword>
<accession>A0AAE0LI74</accession>
<dbReference type="PANTHER" id="PTHR11806:SF0">
    <property type="entry name" value="PROTEIN MTO1 HOMOLOG, MITOCHONDRIAL"/>
    <property type="match status" value="1"/>
</dbReference>
<dbReference type="InterPro" id="IPR002218">
    <property type="entry name" value="MnmG-rel"/>
</dbReference>
<dbReference type="Pfam" id="PF13932">
    <property type="entry name" value="SAM_GIDA_C"/>
    <property type="match status" value="1"/>
</dbReference>
<proteinExistence type="inferred from homology"/>
<reference evidence="7 8" key="1">
    <citation type="journal article" date="2015" name="Genome Biol. Evol.">
        <title>Comparative Genomics of a Bacterivorous Green Alga Reveals Evolutionary Causalities and Consequences of Phago-Mixotrophic Mode of Nutrition.</title>
        <authorList>
            <person name="Burns J.A."/>
            <person name="Paasch A."/>
            <person name="Narechania A."/>
            <person name="Kim E."/>
        </authorList>
    </citation>
    <scope>NUCLEOTIDE SEQUENCE [LARGE SCALE GENOMIC DNA]</scope>
    <source>
        <strain evidence="7 8">PLY_AMNH</strain>
    </source>
</reference>
<comment type="caution">
    <text evidence="7">The sequence shown here is derived from an EMBL/GenBank/DDBJ whole genome shotgun (WGS) entry which is preliminary data.</text>
</comment>
<feature type="region of interest" description="Disordered" evidence="5">
    <location>
        <begin position="146"/>
        <end position="192"/>
    </location>
</feature>
<dbReference type="GO" id="GO:0005739">
    <property type="term" value="C:mitochondrion"/>
    <property type="evidence" value="ECO:0007669"/>
    <property type="project" value="GOC"/>
</dbReference>
<dbReference type="InterPro" id="IPR044920">
    <property type="entry name" value="MnmG_C_subdom_sf"/>
</dbReference>
<evidence type="ECO:0000256" key="4">
    <source>
        <dbReference type="ARBA" id="ARBA00022827"/>
    </source>
</evidence>
<evidence type="ECO:0000256" key="2">
    <source>
        <dbReference type="ARBA" id="ARBA00007653"/>
    </source>
</evidence>
<dbReference type="Proteomes" id="UP001190700">
    <property type="component" value="Unassembled WGS sequence"/>
</dbReference>
<dbReference type="GO" id="GO:0070899">
    <property type="term" value="P:mitochondrial tRNA wobble uridine modification"/>
    <property type="evidence" value="ECO:0007669"/>
    <property type="project" value="UniProtKB-ARBA"/>
</dbReference>
<feature type="compositionally biased region" description="Basic and acidic residues" evidence="5">
    <location>
        <begin position="154"/>
        <end position="166"/>
    </location>
</feature>
<dbReference type="PANTHER" id="PTHR11806">
    <property type="entry name" value="GLUCOSE INHIBITED DIVISION PROTEIN A"/>
    <property type="match status" value="1"/>
</dbReference>
<organism evidence="7 8">
    <name type="scientific">Cymbomonas tetramitiformis</name>
    <dbReference type="NCBI Taxonomy" id="36881"/>
    <lineage>
        <taxon>Eukaryota</taxon>
        <taxon>Viridiplantae</taxon>
        <taxon>Chlorophyta</taxon>
        <taxon>Pyramimonadophyceae</taxon>
        <taxon>Pyramimonadales</taxon>
        <taxon>Pyramimonadaceae</taxon>
        <taxon>Cymbomonas</taxon>
    </lineage>
</organism>
<name>A0AAE0LI74_9CHLO</name>
<feature type="domain" description="tRNA uridine 5-carboxymethylaminomethyl modification enzyme C-terminal subdomain" evidence="6">
    <location>
        <begin position="73"/>
        <end position="144"/>
    </location>
</feature>
<comment type="similarity">
    <text evidence="2">Belongs to the MnmG family.</text>
</comment>
<keyword evidence="8" id="KW-1185">Reference proteome</keyword>
<feature type="compositionally biased region" description="Polar residues" evidence="5">
    <location>
        <begin position="167"/>
        <end position="181"/>
    </location>
</feature>
<comment type="cofactor">
    <cofactor evidence="1">
        <name>FAD</name>
        <dbReference type="ChEBI" id="CHEBI:57692"/>
    </cofactor>
</comment>
<dbReference type="InterPro" id="IPR047001">
    <property type="entry name" value="MnmG_C_subdom"/>
</dbReference>
<evidence type="ECO:0000259" key="6">
    <source>
        <dbReference type="SMART" id="SM01228"/>
    </source>
</evidence>